<dbReference type="PANTHER" id="PTHR10177">
    <property type="entry name" value="CYCLINS"/>
    <property type="match status" value="1"/>
</dbReference>
<protein>
    <submittedName>
        <fullName evidence="4">CYCLIN domain-containing protein</fullName>
    </submittedName>
</protein>
<evidence type="ECO:0000313" key="3">
    <source>
        <dbReference type="Proteomes" id="UP000046393"/>
    </source>
</evidence>
<sequence length="306" mass="34294">MDESAVPSWYLMLNTLIRRERLRTDVFNCLPVGKSLTTEEDRSHEAAWIVNACRELGLGIDTMCLAAITLDRVLLSKRVQTKYVNCVATACLSLAIKFCEESLTGADHLIASLNLPYSVRELNRMERTVLNALKWDLDVPSAYRFIEAMLVSAGFSPATDKARSYLENMFRFPLEAVIRSSSLNFKFRPSVLALTLYSLFLDASGSPFWEHITIGLQRLLKVRQEEMIECWEAIADVMYAEEKENAMAAFDNDGIPAKRLSDAQAIAKMDSADGSSLFKAKSGRCMKKKITSIPASYALAFLSQQD</sequence>
<dbReference type="WBParaSite" id="SMUV_0001021401-mRNA-1">
    <property type="protein sequence ID" value="SMUV_0001021401-mRNA-1"/>
    <property type="gene ID" value="SMUV_0001021401"/>
</dbReference>
<keyword evidence="3" id="KW-1185">Reference proteome</keyword>
<evidence type="ECO:0000259" key="2">
    <source>
        <dbReference type="SMART" id="SM00385"/>
    </source>
</evidence>
<keyword evidence="1" id="KW-0195">Cyclin</keyword>
<reference evidence="4" key="1">
    <citation type="submission" date="2017-02" db="UniProtKB">
        <authorList>
            <consortium name="WormBaseParasite"/>
        </authorList>
    </citation>
    <scope>IDENTIFICATION</scope>
</reference>
<proteinExistence type="inferred from homology"/>
<dbReference type="SUPFAM" id="SSF47954">
    <property type="entry name" value="Cyclin-like"/>
    <property type="match status" value="1"/>
</dbReference>
<dbReference type="InterPro" id="IPR036915">
    <property type="entry name" value="Cyclin-like_sf"/>
</dbReference>
<dbReference type="InterPro" id="IPR039361">
    <property type="entry name" value="Cyclin"/>
</dbReference>
<dbReference type="STRING" id="451379.A0A0N5AZ10"/>
<name>A0A0N5AZ10_9BILA</name>
<evidence type="ECO:0000313" key="4">
    <source>
        <dbReference type="WBParaSite" id="SMUV_0001021401-mRNA-1"/>
    </source>
</evidence>
<evidence type="ECO:0000256" key="1">
    <source>
        <dbReference type="RuleBase" id="RU000383"/>
    </source>
</evidence>
<dbReference type="InterPro" id="IPR013763">
    <property type="entry name" value="Cyclin-like_dom"/>
</dbReference>
<dbReference type="InterPro" id="IPR006671">
    <property type="entry name" value="Cyclin_N"/>
</dbReference>
<dbReference type="Pfam" id="PF00134">
    <property type="entry name" value="Cyclin_N"/>
    <property type="match status" value="1"/>
</dbReference>
<dbReference type="Gene3D" id="1.10.472.10">
    <property type="entry name" value="Cyclin-like"/>
    <property type="match status" value="2"/>
</dbReference>
<organism evidence="3 4">
    <name type="scientific">Syphacia muris</name>
    <dbReference type="NCBI Taxonomy" id="451379"/>
    <lineage>
        <taxon>Eukaryota</taxon>
        <taxon>Metazoa</taxon>
        <taxon>Ecdysozoa</taxon>
        <taxon>Nematoda</taxon>
        <taxon>Chromadorea</taxon>
        <taxon>Rhabditida</taxon>
        <taxon>Spirurina</taxon>
        <taxon>Oxyuridomorpha</taxon>
        <taxon>Oxyuroidea</taxon>
        <taxon>Oxyuridae</taxon>
        <taxon>Syphacia</taxon>
    </lineage>
</organism>
<feature type="domain" description="Cyclin-like" evidence="2">
    <location>
        <begin position="47"/>
        <end position="131"/>
    </location>
</feature>
<dbReference type="SMART" id="SM00385">
    <property type="entry name" value="CYCLIN"/>
    <property type="match status" value="1"/>
</dbReference>
<accession>A0A0N5AZ10</accession>
<dbReference type="Proteomes" id="UP000046393">
    <property type="component" value="Unplaced"/>
</dbReference>
<dbReference type="AlphaFoldDB" id="A0A0N5AZ10"/>
<comment type="similarity">
    <text evidence="1">Belongs to the cyclin family.</text>
</comment>